<dbReference type="PANTHER" id="PTHR30576">
    <property type="entry name" value="COLANIC BIOSYNTHESIS UDP-GLUCOSE LIPID CARRIER TRANSFERASE"/>
    <property type="match status" value="1"/>
</dbReference>
<sequence length="504" mass="54809">MPMATPRCRREAWMSDHGKVADIGEPLTALDGRSTRIGTRWSPGVVVGVVRAVDLAILVATGVLAYLARFGSVSLGHDELIAVVLIGPVAANVFQAAGVYGAEALSDSPTQARKSVLAWTATMLIVVLLGYITKTSEQYSRLWAGLWFLLGGFGLLAFRAVLAALLNRAGARGALTQRVALLTSPGLLSDARRLAGHLADNAQPGVELAGIFTVAGTDAGGTEPNVAGDARALLRKAEANGVDRVIAVLPWSDMDALHETLEPLRAVNVDVDLAPPALDERLMGRPVRQTLGVPAINLMTRPLSGWDVVLKRAEDYLIGTVALLSASPLMLLIALAIKLESRGPVFFRQPRHGFNNNLFRVYKFRTMYQTQQDLAAERLTVPGDPRVTKVGVVLRRTSLDELPQLLNVLKGEMSIVGPRPHAISAKAGGIPYREAVKEYAHRHRVLPGITGWAQVNGWRGDTDIVEKIEKRVEHDLYYIDNWSLWLDLRIIAITLLKLSHRNAY</sequence>
<dbReference type="InterPro" id="IPR017475">
    <property type="entry name" value="EPS_sugar_tfrase"/>
</dbReference>
<dbReference type="EMBL" id="QPMH01000003">
    <property type="protein sequence ID" value="RDD63164.1"/>
    <property type="molecule type" value="Genomic_DNA"/>
</dbReference>
<evidence type="ECO:0000256" key="8">
    <source>
        <dbReference type="SAM" id="Phobius"/>
    </source>
</evidence>
<feature type="transmembrane region" description="Helical" evidence="8">
    <location>
        <begin position="316"/>
        <end position="337"/>
    </location>
</feature>
<evidence type="ECO:0000256" key="7">
    <source>
        <dbReference type="ARBA" id="ARBA00023169"/>
    </source>
</evidence>
<evidence type="ECO:0000313" key="11">
    <source>
        <dbReference type="Proteomes" id="UP000253941"/>
    </source>
</evidence>
<keyword evidence="4 8" id="KW-0812">Transmembrane</keyword>
<feature type="transmembrane region" description="Helical" evidence="8">
    <location>
        <begin position="144"/>
        <end position="166"/>
    </location>
</feature>
<dbReference type="NCBIfam" id="TIGR03025">
    <property type="entry name" value="EPS_sugtrans"/>
    <property type="match status" value="1"/>
</dbReference>
<name>A0A369TF07_9PROT</name>
<keyword evidence="6 8" id="KW-0472">Membrane</keyword>
<reference evidence="10 11" key="1">
    <citation type="submission" date="2018-07" db="EMBL/GenBank/DDBJ databases">
        <title>Venubactetium sediminum gen. nov., sp. nov., isolated from a marine solar saltern.</title>
        <authorList>
            <person name="Wang S."/>
        </authorList>
    </citation>
    <scope>NUCLEOTIDE SEQUENCE [LARGE SCALE GENOMIC DNA]</scope>
    <source>
        <strain evidence="10 11">WD2A32</strain>
    </source>
</reference>
<organism evidence="10 11">
    <name type="scientific">Ferruginivarius sediminum</name>
    <dbReference type="NCBI Taxonomy" id="2661937"/>
    <lineage>
        <taxon>Bacteria</taxon>
        <taxon>Pseudomonadati</taxon>
        <taxon>Pseudomonadota</taxon>
        <taxon>Alphaproteobacteria</taxon>
        <taxon>Rhodospirillales</taxon>
        <taxon>Rhodospirillaceae</taxon>
        <taxon>Ferruginivarius</taxon>
    </lineage>
</organism>
<keyword evidence="11" id="KW-1185">Reference proteome</keyword>
<gene>
    <name evidence="10" type="ORF">DRB17_05210</name>
</gene>
<dbReference type="Proteomes" id="UP000253941">
    <property type="component" value="Unassembled WGS sequence"/>
</dbReference>
<evidence type="ECO:0000256" key="4">
    <source>
        <dbReference type="ARBA" id="ARBA00022692"/>
    </source>
</evidence>
<keyword evidence="5 8" id="KW-1133">Transmembrane helix</keyword>
<dbReference type="PANTHER" id="PTHR30576:SF0">
    <property type="entry name" value="UNDECAPRENYL-PHOSPHATE N-ACETYLGALACTOSAMINYL 1-PHOSPHATE TRANSFERASE-RELATED"/>
    <property type="match status" value="1"/>
</dbReference>
<feature type="domain" description="Bacterial sugar transferase" evidence="9">
    <location>
        <begin position="311"/>
        <end position="497"/>
    </location>
</feature>
<comment type="caution">
    <text evidence="10">The sequence shown here is derived from an EMBL/GenBank/DDBJ whole genome shotgun (WGS) entry which is preliminary data.</text>
</comment>
<comment type="similarity">
    <text evidence="2">Belongs to the bacterial sugar transferase family.</text>
</comment>
<dbReference type="EC" id="2.7.8.31" evidence="10"/>
<dbReference type="GO" id="GO:0089702">
    <property type="term" value="F:undecaprenyl-phosphate glucose phosphotransferase activity"/>
    <property type="evidence" value="ECO:0007669"/>
    <property type="project" value="UniProtKB-EC"/>
</dbReference>
<evidence type="ECO:0000313" key="10">
    <source>
        <dbReference type="EMBL" id="RDD63164.1"/>
    </source>
</evidence>
<comment type="subcellular location">
    <subcellularLocation>
        <location evidence="1">Membrane</location>
        <topology evidence="1">Multi-pass membrane protein</topology>
    </subcellularLocation>
</comment>
<keyword evidence="3 10" id="KW-0808">Transferase</keyword>
<dbReference type="InterPro" id="IPR017473">
    <property type="entry name" value="Undecaprenyl-P_gluc_Ptfrase"/>
</dbReference>
<feature type="transmembrane region" description="Helical" evidence="8">
    <location>
        <begin position="114"/>
        <end position="132"/>
    </location>
</feature>
<feature type="transmembrane region" description="Helical" evidence="8">
    <location>
        <begin position="80"/>
        <end position="102"/>
    </location>
</feature>
<dbReference type="InterPro" id="IPR003362">
    <property type="entry name" value="Bact_transf"/>
</dbReference>
<evidence type="ECO:0000256" key="2">
    <source>
        <dbReference type="ARBA" id="ARBA00006464"/>
    </source>
</evidence>
<dbReference type="GO" id="GO:0016020">
    <property type="term" value="C:membrane"/>
    <property type="evidence" value="ECO:0007669"/>
    <property type="project" value="UniProtKB-SubCell"/>
</dbReference>
<dbReference type="Pfam" id="PF13727">
    <property type="entry name" value="CoA_binding_3"/>
    <property type="match status" value="1"/>
</dbReference>
<evidence type="ECO:0000256" key="3">
    <source>
        <dbReference type="ARBA" id="ARBA00022679"/>
    </source>
</evidence>
<feature type="transmembrane region" description="Helical" evidence="8">
    <location>
        <begin position="45"/>
        <end position="68"/>
    </location>
</feature>
<evidence type="ECO:0000256" key="1">
    <source>
        <dbReference type="ARBA" id="ARBA00004141"/>
    </source>
</evidence>
<protein>
    <submittedName>
        <fullName evidence="10">Undecaprenyl-phosphate glucose phosphotransferase</fullName>
        <ecNumber evidence="10">2.7.8.31</ecNumber>
    </submittedName>
</protein>
<keyword evidence="7" id="KW-0270">Exopolysaccharide synthesis</keyword>
<accession>A0A369TF07</accession>
<evidence type="ECO:0000256" key="5">
    <source>
        <dbReference type="ARBA" id="ARBA00022989"/>
    </source>
</evidence>
<proteinExistence type="inferred from homology"/>
<dbReference type="GO" id="GO:0000271">
    <property type="term" value="P:polysaccharide biosynthetic process"/>
    <property type="evidence" value="ECO:0007669"/>
    <property type="project" value="UniProtKB-KW"/>
</dbReference>
<evidence type="ECO:0000259" key="9">
    <source>
        <dbReference type="Pfam" id="PF02397"/>
    </source>
</evidence>
<dbReference type="Pfam" id="PF02397">
    <property type="entry name" value="Bac_transf"/>
    <property type="match status" value="1"/>
</dbReference>
<dbReference type="NCBIfam" id="TIGR03023">
    <property type="entry name" value="WcaJ_sugtrans"/>
    <property type="match status" value="1"/>
</dbReference>
<evidence type="ECO:0000256" key="6">
    <source>
        <dbReference type="ARBA" id="ARBA00023136"/>
    </source>
</evidence>
<dbReference type="AlphaFoldDB" id="A0A369TF07"/>